<dbReference type="Proteomes" id="UP000006727">
    <property type="component" value="Chromosome 1"/>
</dbReference>
<feature type="compositionally biased region" description="Basic and acidic residues" evidence="1">
    <location>
        <begin position="315"/>
        <end position="325"/>
    </location>
</feature>
<dbReference type="EnsemblPlants" id="Pp3c1_4500V3.2">
    <property type="protein sequence ID" value="Pp3c1_4500V3.2"/>
    <property type="gene ID" value="Pp3c1_4500"/>
</dbReference>
<dbReference type="Gramene" id="Pp3c1_4500V3.2">
    <property type="protein sequence ID" value="Pp3c1_4500V3.2"/>
    <property type="gene ID" value="Pp3c1_4500"/>
</dbReference>
<proteinExistence type="predicted"/>
<feature type="compositionally biased region" description="Polar residues" evidence="1">
    <location>
        <begin position="277"/>
        <end position="296"/>
    </location>
</feature>
<evidence type="ECO:0000256" key="1">
    <source>
        <dbReference type="SAM" id="MobiDB-lite"/>
    </source>
</evidence>
<feature type="region of interest" description="Disordered" evidence="1">
    <location>
        <begin position="463"/>
        <end position="525"/>
    </location>
</feature>
<dbReference type="PROSITE" id="PS50812">
    <property type="entry name" value="PWWP"/>
    <property type="match status" value="1"/>
</dbReference>
<feature type="domain" description="PWWP" evidence="3">
    <location>
        <begin position="373"/>
        <end position="424"/>
    </location>
</feature>
<feature type="signal peptide" evidence="2">
    <location>
        <begin position="1"/>
        <end position="23"/>
    </location>
</feature>
<feature type="compositionally biased region" description="Basic and acidic residues" evidence="1">
    <location>
        <begin position="241"/>
        <end position="262"/>
    </location>
</feature>
<feature type="chain" id="PRO_5033311903" description="PWWP domain-containing protein" evidence="2">
    <location>
        <begin position="24"/>
        <end position="559"/>
    </location>
</feature>
<dbReference type="PANTHER" id="PTHR10688">
    <property type="entry name" value="PWWP DOMAIN-CONTAINING PROTEIN"/>
    <property type="match status" value="1"/>
</dbReference>
<dbReference type="EMBL" id="ABEU02000001">
    <property type="protein sequence ID" value="PNR61775.1"/>
    <property type="molecule type" value="Genomic_DNA"/>
</dbReference>
<feature type="region of interest" description="Disordered" evidence="1">
    <location>
        <begin position="235"/>
        <end position="325"/>
    </location>
</feature>
<evidence type="ECO:0000313" key="6">
    <source>
        <dbReference type="Proteomes" id="UP000006727"/>
    </source>
</evidence>
<dbReference type="CDD" id="cd05162">
    <property type="entry name" value="PWWP"/>
    <property type="match status" value="1"/>
</dbReference>
<reference evidence="4 6" key="2">
    <citation type="journal article" date="2018" name="Plant J.">
        <title>The Physcomitrella patens chromosome-scale assembly reveals moss genome structure and evolution.</title>
        <authorList>
            <person name="Lang D."/>
            <person name="Ullrich K.K."/>
            <person name="Murat F."/>
            <person name="Fuchs J."/>
            <person name="Jenkins J."/>
            <person name="Haas F.B."/>
            <person name="Piednoel M."/>
            <person name="Gundlach H."/>
            <person name="Van Bel M."/>
            <person name="Meyberg R."/>
            <person name="Vives C."/>
            <person name="Morata J."/>
            <person name="Symeonidi A."/>
            <person name="Hiss M."/>
            <person name="Muchero W."/>
            <person name="Kamisugi Y."/>
            <person name="Saleh O."/>
            <person name="Blanc G."/>
            <person name="Decker E.L."/>
            <person name="van Gessel N."/>
            <person name="Grimwood J."/>
            <person name="Hayes R.D."/>
            <person name="Graham S.W."/>
            <person name="Gunter L.E."/>
            <person name="McDaniel S.F."/>
            <person name="Hoernstein S.N.W."/>
            <person name="Larsson A."/>
            <person name="Li F.W."/>
            <person name="Perroud P.F."/>
            <person name="Phillips J."/>
            <person name="Ranjan P."/>
            <person name="Rokshar D.S."/>
            <person name="Rothfels C.J."/>
            <person name="Schneider L."/>
            <person name="Shu S."/>
            <person name="Stevenson D.W."/>
            <person name="Thummler F."/>
            <person name="Tillich M."/>
            <person name="Villarreal Aguilar J.C."/>
            <person name="Widiez T."/>
            <person name="Wong G.K."/>
            <person name="Wymore A."/>
            <person name="Zhang Y."/>
            <person name="Zimmer A.D."/>
            <person name="Quatrano R.S."/>
            <person name="Mayer K.F.X."/>
            <person name="Goodstein D."/>
            <person name="Casacuberta J.M."/>
            <person name="Vandepoele K."/>
            <person name="Reski R."/>
            <person name="Cuming A.C."/>
            <person name="Tuskan G.A."/>
            <person name="Maumus F."/>
            <person name="Salse J."/>
            <person name="Schmutz J."/>
            <person name="Rensing S.A."/>
        </authorList>
    </citation>
    <scope>NUCLEOTIDE SEQUENCE [LARGE SCALE GENOMIC DNA]</scope>
    <source>
        <strain evidence="5 6">cv. Gransden 2004</strain>
    </source>
</reference>
<keyword evidence="6" id="KW-1185">Reference proteome</keyword>
<evidence type="ECO:0000256" key="2">
    <source>
        <dbReference type="SAM" id="SignalP"/>
    </source>
</evidence>
<dbReference type="PANTHER" id="PTHR10688:SF14">
    <property type="entry name" value="PWWP DOMAIN-CONTAINING PROTEIN"/>
    <property type="match status" value="1"/>
</dbReference>
<dbReference type="Gramene" id="Pp3c1_4500V3.1">
    <property type="protein sequence ID" value="Pp3c1_4500V3.1"/>
    <property type="gene ID" value="Pp3c1_4500"/>
</dbReference>
<evidence type="ECO:0000259" key="3">
    <source>
        <dbReference type="PROSITE" id="PS50812"/>
    </source>
</evidence>
<gene>
    <name evidence="4" type="ORF">PHYPA_000198</name>
</gene>
<dbReference type="PaxDb" id="3218-PP1S45_110V6.1"/>
<dbReference type="Gene3D" id="2.30.30.140">
    <property type="match status" value="1"/>
</dbReference>
<accession>A0A2K1L6W1</accession>
<dbReference type="InterPro" id="IPR052657">
    <property type="entry name" value="PDP_family_Arabidopsis"/>
</dbReference>
<organism evidence="4">
    <name type="scientific">Physcomitrium patens</name>
    <name type="common">Spreading-leaved earth moss</name>
    <name type="synonym">Physcomitrella patens</name>
    <dbReference type="NCBI Taxonomy" id="3218"/>
    <lineage>
        <taxon>Eukaryota</taxon>
        <taxon>Viridiplantae</taxon>
        <taxon>Streptophyta</taxon>
        <taxon>Embryophyta</taxon>
        <taxon>Bryophyta</taxon>
        <taxon>Bryophytina</taxon>
        <taxon>Bryopsida</taxon>
        <taxon>Funariidae</taxon>
        <taxon>Funariales</taxon>
        <taxon>Funariaceae</taxon>
        <taxon>Physcomitrium</taxon>
    </lineage>
</organism>
<keyword evidence="2" id="KW-0732">Signal</keyword>
<sequence length="559" mass="62620">MLFKGSPALIVGTLLLYRRGSQAGPFSHRQRDGTLFTLAKCNKAWPPNGRQSVSGRALLRIGCSIAILASAITPFASQIQLPLLFHRHPDVLRRFLAVLLSCLWRRRWWLQCQPWCHHYSISSLGVSQSQLPGAEVASARADSCVGREISRVCMVAMVAVVFDFEAILYSTPLCIFVRRLQCLRGEFKAKQEKVKSLEIREPTYDSDSYENHVIDLRETVHASLIWRSITISEGDEYQSTRQKESDAGSSDFEDRSSVKEEAQSQSEGSSKEYPEFQNESSSKGDAQSENEGSIGNSVGPEVDVGGSDSVTVTNHNEETESEETHSVEFLGGAILNALAPQDPQISDVGFGADGGADEGTSMAVTEASPRFKHGQLVWAKFARFPWWPAEIINERAFQPGTGGNRRSNTDVLVRFFGTYDYGWVDPEVGLSEFDVKMQERSRIKKKAFQKGIEEALEYRRSGKLPDSFTVSTEQEEPKTPKKPHSNGVRANGMGQQTPEDEGTEQRRAARKRKPKVLYEEEERVQRKPERRLRRLRIMRQLGLAAPTGSPFILDTRMLV</sequence>
<dbReference type="InParanoid" id="A0A2K1L6W1"/>
<dbReference type="SUPFAM" id="SSF63748">
    <property type="entry name" value="Tudor/PWWP/MBT"/>
    <property type="match status" value="1"/>
</dbReference>
<evidence type="ECO:0000313" key="5">
    <source>
        <dbReference type="EnsemblPlants" id="Pp3c1_4500V3.1"/>
    </source>
</evidence>
<dbReference type="InterPro" id="IPR000313">
    <property type="entry name" value="PWWP_dom"/>
</dbReference>
<name>A0A2K1L6W1_PHYPA</name>
<evidence type="ECO:0000313" key="4">
    <source>
        <dbReference type="EMBL" id="PNR61775.1"/>
    </source>
</evidence>
<dbReference type="Pfam" id="PF00855">
    <property type="entry name" value="PWWP"/>
    <property type="match status" value="1"/>
</dbReference>
<protein>
    <recommendedName>
        <fullName evidence="3">PWWP domain-containing protein</fullName>
    </recommendedName>
</protein>
<dbReference type="AlphaFoldDB" id="A0A2K1L6W1"/>
<reference evidence="4 6" key="1">
    <citation type="journal article" date="2008" name="Science">
        <title>The Physcomitrella genome reveals evolutionary insights into the conquest of land by plants.</title>
        <authorList>
            <person name="Rensing S."/>
            <person name="Lang D."/>
            <person name="Zimmer A."/>
            <person name="Terry A."/>
            <person name="Salamov A."/>
            <person name="Shapiro H."/>
            <person name="Nishiyama T."/>
            <person name="Perroud P.-F."/>
            <person name="Lindquist E."/>
            <person name="Kamisugi Y."/>
            <person name="Tanahashi T."/>
            <person name="Sakakibara K."/>
            <person name="Fujita T."/>
            <person name="Oishi K."/>
            <person name="Shin-I T."/>
            <person name="Kuroki Y."/>
            <person name="Toyoda A."/>
            <person name="Suzuki Y."/>
            <person name="Hashimoto A."/>
            <person name="Yamaguchi K."/>
            <person name="Sugano A."/>
            <person name="Kohara Y."/>
            <person name="Fujiyama A."/>
            <person name="Anterola A."/>
            <person name="Aoki S."/>
            <person name="Ashton N."/>
            <person name="Barbazuk W.B."/>
            <person name="Barker E."/>
            <person name="Bennetzen J."/>
            <person name="Bezanilla M."/>
            <person name="Blankenship R."/>
            <person name="Cho S.H."/>
            <person name="Dutcher S."/>
            <person name="Estelle M."/>
            <person name="Fawcett J.A."/>
            <person name="Gundlach H."/>
            <person name="Hanada K."/>
            <person name="Heyl A."/>
            <person name="Hicks K.A."/>
            <person name="Hugh J."/>
            <person name="Lohr M."/>
            <person name="Mayer K."/>
            <person name="Melkozernov A."/>
            <person name="Murata T."/>
            <person name="Nelson D."/>
            <person name="Pils B."/>
            <person name="Prigge M."/>
            <person name="Reiss B."/>
            <person name="Renner T."/>
            <person name="Rombauts S."/>
            <person name="Rushton P."/>
            <person name="Sanderfoot A."/>
            <person name="Schween G."/>
            <person name="Shiu S.-H."/>
            <person name="Stueber K."/>
            <person name="Theodoulou F.L."/>
            <person name="Tu H."/>
            <person name="Van de Peer Y."/>
            <person name="Verrier P.J."/>
            <person name="Waters E."/>
            <person name="Wood A."/>
            <person name="Yang L."/>
            <person name="Cove D."/>
            <person name="Cuming A."/>
            <person name="Hasebe M."/>
            <person name="Lucas S."/>
            <person name="Mishler D.B."/>
            <person name="Reski R."/>
            <person name="Grigoriev I."/>
            <person name="Quatrano R.S."/>
            <person name="Boore J.L."/>
        </authorList>
    </citation>
    <scope>NUCLEOTIDE SEQUENCE [LARGE SCALE GENOMIC DNA]</scope>
    <source>
        <strain evidence="5 6">cv. Gransden 2004</strain>
    </source>
</reference>
<reference evidence="5" key="3">
    <citation type="submission" date="2020-12" db="UniProtKB">
        <authorList>
            <consortium name="EnsemblPlants"/>
        </authorList>
    </citation>
    <scope>IDENTIFICATION</scope>
</reference>
<dbReference type="SMART" id="SM00293">
    <property type="entry name" value="PWWP"/>
    <property type="match status" value="1"/>
</dbReference>
<dbReference type="EnsemblPlants" id="Pp3c1_4500V3.1">
    <property type="protein sequence ID" value="Pp3c1_4500V3.1"/>
    <property type="gene ID" value="Pp3c1_4500"/>
</dbReference>